<evidence type="ECO:0000313" key="3">
    <source>
        <dbReference type="EMBL" id="MBW0473815.1"/>
    </source>
</evidence>
<evidence type="ECO:0000256" key="2">
    <source>
        <dbReference type="SAM" id="SignalP"/>
    </source>
</evidence>
<evidence type="ECO:0000256" key="1">
    <source>
        <dbReference type="SAM" id="MobiDB-lite"/>
    </source>
</evidence>
<feature type="signal peptide" evidence="2">
    <location>
        <begin position="1"/>
        <end position="19"/>
    </location>
</feature>
<dbReference type="AlphaFoldDB" id="A0A9Q3GP08"/>
<dbReference type="EMBL" id="AVOT02003546">
    <property type="protein sequence ID" value="MBW0473815.1"/>
    <property type="molecule type" value="Genomic_DNA"/>
</dbReference>
<feature type="region of interest" description="Disordered" evidence="1">
    <location>
        <begin position="109"/>
        <end position="131"/>
    </location>
</feature>
<organism evidence="3 4">
    <name type="scientific">Austropuccinia psidii MF-1</name>
    <dbReference type="NCBI Taxonomy" id="1389203"/>
    <lineage>
        <taxon>Eukaryota</taxon>
        <taxon>Fungi</taxon>
        <taxon>Dikarya</taxon>
        <taxon>Basidiomycota</taxon>
        <taxon>Pucciniomycotina</taxon>
        <taxon>Pucciniomycetes</taxon>
        <taxon>Pucciniales</taxon>
        <taxon>Sphaerophragmiaceae</taxon>
        <taxon>Austropuccinia</taxon>
    </lineage>
</organism>
<feature type="chain" id="PRO_5040393449" evidence="2">
    <location>
        <begin position="20"/>
        <end position="131"/>
    </location>
</feature>
<keyword evidence="2" id="KW-0732">Signal</keyword>
<evidence type="ECO:0000313" key="4">
    <source>
        <dbReference type="Proteomes" id="UP000765509"/>
    </source>
</evidence>
<proteinExistence type="predicted"/>
<protein>
    <submittedName>
        <fullName evidence="3">Uncharacterized protein</fullName>
    </submittedName>
</protein>
<name>A0A9Q3GP08_9BASI</name>
<gene>
    <name evidence="3" type="ORF">O181_013530</name>
</gene>
<comment type="caution">
    <text evidence="3">The sequence shown here is derived from an EMBL/GenBank/DDBJ whole genome shotgun (WGS) entry which is preliminary data.</text>
</comment>
<keyword evidence="4" id="KW-1185">Reference proteome</keyword>
<dbReference type="Proteomes" id="UP000765509">
    <property type="component" value="Unassembled WGS sequence"/>
</dbReference>
<reference evidence="3" key="1">
    <citation type="submission" date="2021-03" db="EMBL/GenBank/DDBJ databases">
        <title>Draft genome sequence of rust myrtle Austropuccinia psidii MF-1, a brazilian biotype.</title>
        <authorList>
            <person name="Quecine M.C."/>
            <person name="Pachon D.M.R."/>
            <person name="Bonatelli M.L."/>
            <person name="Correr F.H."/>
            <person name="Franceschini L.M."/>
            <person name="Leite T.F."/>
            <person name="Margarido G.R.A."/>
            <person name="Almeida C.A."/>
            <person name="Ferrarezi J.A."/>
            <person name="Labate C.A."/>
        </authorList>
    </citation>
    <scope>NUCLEOTIDE SEQUENCE</scope>
    <source>
        <strain evidence="3">MF-1</strain>
    </source>
</reference>
<sequence length="131" mass="15211">MSFINYFVIILTFVGTSKLMEERLPTLGEICPHCHKPVSELVESDVTCREMHPCFRCNQHKRCDRKCYLYICDANCINSRIPLCVASQARLCRECEQRRHFWLQLKLPPPSESPASSPENLPVFNLSKPRI</sequence>
<accession>A0A9Q3GP08</accession>